<keyword evidence="1" id="KW-1133">Transmembrane helix</keyword>
<keyword evidence="1" id="KW-0472">Membrane</keyword>
<evidence type="ECO:0000313" key="2">
    <source>
        <dbReference type="EMBL" id="MCU9614870.1"/>
    </source>
</evidence>
<name>A0AAE3IUH7_9BACI</name>
<keyword evidence="3" id="KW-1185">Reference proteome</keyword>
<dbReference type="RefSeq" id="WP_263074191.1">
    <property type="nucleotide sequence ID" value="NZ_JAOUSF010000005.1"/>
</dbReference>
<feature type="transmembrane region" description="Helical" evidence="1">
    <location>
        <begin position="12"/>
        <end position="28"/>
    </location>
</feature>
<keyword evidence="1" id="KW-0812">Transmembrane</keyword>
<reference evidence="2" key="1">
    <citation type="submission" date="2022-10" db="EMBL/GenBank/DDBJ databases">
        <title>Description of Fervidibacillus gen. nov. in the family Fervidibacillaceae fam. nov. with two species, Fervidibacillus albus sp. nov., and Fervidibacillus halotolerans sp. nov., isolated from tidal flat sediments.</title>
        <authorList>
            <person name="Kwon K.K."/>
            <person name="Yang S.-H."/>
        </authorList>
    </citation>
    <scope>NUCLEOTIDE SEQUENCE</scope>
    <source>
        <strain evidence="2">JCM 19140</strain>
    </source>
</reference>
<sequence>MDKIKALPEKTAFIIGIILSVSSSLLFFPIGNWIMFVLGAICCILGILFILHAANKRQARIGKNHKD</sequence>
<accession>A0AAE3IUH7</accession>
<organism evidence="2 3">
    <name type="scientific">Perspicuibacillus lycopersici</name>
    <dbReference type="NCBI Taxonomy" id="1325689"/>
    <lineage>
        <taxon>Bacteria</taxon>
        <taxon>Bacillati</taxon>
        <taxon>Bacillota</taxon>
        <taxon>Bacilli</taxon>
        <taxon>Bacillales</taxon>
        <taxon>Bacillaceae</taxon>
        <taxon>Perspicuibacillus</taxon>
    </lineage>
</organism>
<comment type="caution">
    <text evidence="2">The sequence shown here is derived from an EMBL/GenBank/DDBJ whole genome shotgun (WGS) entry which is preliminary data.</text>
</comment>
<protein>
    <submittedName>
        <fullName evidence="2">Uncharacterized protein</fullName>
    </submittedName>
</protein>
<dbReference type="EMBL" id="JAOUSF010000005">
    <property type="protein sequence ID" value="MCU9614870.1"/>
    <property type="molecule type" value="Genomic_DNA"/>
</dbReference>
<dbReference type="Proteomes" id="UP001209318">
    <property type="component" value="Unassembled WGS sequence"/>
</dbReference>
<evidence type="ECO:0000256" key="1">
    <source>
        <dbReference type="SAM" id="Phobius"/>
    </source>
</evidence>
<dbReference type="AlphaFoldDB" id="A0AAE3IUH7"/>
<gene>
    <name evidence="2" type="ORF">OEV98_15100</name>
</gene>
<proteinExistence type="predicted"/>
<evidence type="ECO:0000313" key="3">
    <source>
        <dbReference type="Proteomes" id="UP001209318"/>
    </source>
</evidence>
<feature type="transmembrane region" description="Helical" evidence="1">
    <location>
        <begin position="34"/>
        <end position="54"/>
    </location>
</feature>